<evidence type="ECO:0000256" key="6">
    <source>
        <dbReference type="ARBA" id="ARBA00022777"/>
    </source>
</evidence>
<protein>
    <recommendedName>
        <fullName evidence="3">Chemotaxis protein CheA</fullName>
        <ecNumber evidence="2">2.7.13.3</ecNumber>
    </recommendedName>
</protein>
<dbReference type="SUPFAM" id="SSF47226">
    <property type="entry name" value="Histidine-containing phosphotransfer domain, HPT domain"/>
    <property type="match status" value="2"/>
</dbReference>
<evidence type="ECO:0000256" key="7">
    <source>
        <dbReference type="ARBA" id="ARBA00023012"/>
    </source>
</evidence>
<dbReference type="Gene3D" id="1.20.120.160">
    <property type="entry name" value="HPT domain"/>
    <property type="match status" value="2"/>
</dbReference>
<dbReference type="PANTHER" id="PTHR43395:SF8">
    <property type="entry name" value="HISTIDINE KINASE"/>
    <property type="match status" value="1"/>
</dbReference>
<dbReference type="Pfam" id="PF02518">
    <property type="entry name" value="HATPase_c"/>
    <property type="match status" value="1"/>
</dbReference>
<evidence type="ECO:0000313" key="18">
    <source>
        <dbReference type="Proteomes" id="UP000295765"/>
    </source>
</evidence>
<evidence type="ECO:0000259" key="14">
    <source>
        <dbReference type="PROSITE" id="PS50110"/>
    </source>
</evidence>
<evidence type="ECO:0000259" key="16">
    <source>
        <dbReference type="PROSITE" id="PS50894"/>
    </source>
</evidence>
<dbReference type="SMART" id="SM00260">
    <property type="entry name" value="CheW"/>
    <property type="match status" value="1"/>
</dbReference>
<feature type="region of interest" description="Disordered" evidence="12">
    <location>
        <begin position="745"/>
        <end position="773"/>
    </location>
</feature>
<dbReference type="SUPFAM" id="SSF52172">
    <property type="entry name" value="CheY-like"/>
    <property type="match status" value="1"/>
</dbReference>
<dbReference type="Gene3D" id="3.40.50.2300">
    <property type="match status" value="1"/>
</dbReference>
<dbReference type="Pfam" id="PF01584">
    <property type="entry name" value="CheW"/>
    <property type="match status" value="1"/>
</dbReference>
<feature type="domain" description="Response regulatory" evidence="14">
    <location>
        <begin position="1559"/>
        <end position="1675"/>
    </location>
</feature>
<dbReference type="PRINTS" id="PR00344">
    <property type="entry name" value="BCTRLSENSOR"/>
</dbReference>
<dbReference type="PROSITE" id="PS50851">
    <property type="entry name" value="CHEW"/>
    <property type="match status" value="1"/>
</dbReference>
<feature type="coiled-coil region" evidence="11">
    <location>
        <begin position="1102"/>
        <end position="1129"/>
    </location>
</feature>
<dbReference type="InterPro" id="IPR004358">
    <property type="entry name" value="Sig_transdc_His_kin-like_C"/>
</dbReference>
<evidence type="ECO:0000256" key="10">
    <source>
        <dbReference type="PROSITE-ProRule" id="PRU00169"/>
    </source>
</evidence>
<feature type="domain" description="HPt" evidence="16">
    <location>
        <begin position="601"/>
        <end position="701"/>
    </location>
</feature>
<dbReference type="InterPro" id="IPR008207">
    <property type="entry name" value="Sig_transdc_His_kin_Hpt_dom"/>
</dbReference>
<dbReference type="Pfam" id="PF26379">
    <property type="entry name" value="FimL_2nd"/>
    <property type="match status" value="1"/>
</dbReference>
<evidence type="ECO:0000256" key="3">
    <source>
        <dbReference type="ARBA" id="ARBA00021495"/>
    </source>
</evidence>
<comment type="caution">
    <text evidence="17">The sequence shown here is derived from an EMBL/GenBank/DDBJ whole genome shotgun (WGS) entry which is preliminary data.</text>
</comment>
<dbReference type="SMART" id="SM01231">
    <property type="entry name" value="H-kinase_dim"/>
    <property type="match status" value="1"/>
</dbReference>
<dbReference type="SMART" id="SM00448">
    <property type="entry name" value="REC"/>
    <property type="match status" value="1"/>
</dbReference>
<organism evidence="17 18">
    <name type="scientific">Plasticicumulans lactativorans</name>
    <dbReference type="NCBI Taxonomy" id="1133106"/>
    <lineage>
        <taxon>Bacteria</taxon>
        <taxon>Pseudomonadati</taxon>
        <taxon>Pseudomonadota</taxon>
        <taxon>Gammaproteobacteria</taxon>
        <taxon>Candidatus Competibacteraceae</taxon>
        <taxon>Plasticicumulans</taxon>
    </lineage>
</organism>
<dbReference type="SUPFAM" id="SSF50341">
    <property type="entry name" value="CheW-like"/>
    <property type="match status" value="1"/>
</dbReference>
<feature type="modified residue" description="Phosphohistidine" evidence="9">
    <location>
        <position position="968"/>
    </location>
</feature>
<keyword evidence="6 17" id="KW-0418">Kinase</keyword>
<dbReference type="EMBL" id="SLWY01000008">
    <property type="protein sequence ID" value="TCO81516.1"/>
    <property type="molecule type" value="Genomic_DNA"/>
</dbReference>
<dbReference type="CDD" id="cd00156">
    <property type="entry name" value="REC"/>
    <property type="match status" value="1"/>
</dbReference>
<dbReference type="GO" id="GO:0005737">
    <property type="term" value="C:cytoplasm"/>
    <property type="evidence" value="ECO:0007669"/>
    <property type="project" value="InterPro"/>
</dbReference>
<evidence type="ECO:0000256" key="2">
    <source>
        <dbReference type="ARBA" id="ARBA00012438"/>
    </source>
</evidence>
<name>A0A4R2LB73_9GAMM</name>
<dbReference type="GO" id="GO:0000155">
    <property type="term" value="F:phosphorelay sensor kinase activity"/>
    <property type="evidence" value="ECO:0007669"/>
    <property type="project" value="InterPro"/>
</dbReference>
<dbReference type="InterPro" id="IPR036641">
    <property type="entry name" value="HPT_dom_sf"/>
</dbReference>
<dbReference type="PROSITE" id="PS50110">
    <property type="entry name" value="RESPONSE_REGULATORY"/>
    <property type="match status" value="1"/>
</dbReference>
<evidence type="ECO:0000256" key="1">
    <source>
        <dbReference type="ARBA" id="ARBA00000085"/>
    </source>
</evidence>
<evidence type="ECO:0000256" key="8">
    <source>
        <dbReference type="ARBA" id="ARBA00035100"/>
    </source>
</evidence>
<dbReference type="Gene3D" id="2.30.30.40">
    <property type="entry name" value="SH3 Domains"/>
    <property type="match status" value="1"/>
</dbReference>
<dbReference type="Gene3D" id="3.30.565.10">
    <property type="entry name" value="Histidine kinase-like ATPase, C-terminal domain"/>
    <property type="match status" value="1"/>
</dbReference>
<keyword evidence="7" id="KW-0902">Two-component regulatory system</keyword>
<dbReference type="RefSeq" id="WP_132541518.1">
    <property type="nucleotide sequence ID" value="NZ_SLWY01000008.1"/>
</dbReference>
<accession>A0A4R2LB73</accession>
<evidence type="ECO:0000259" key="15">
    <source>
        <dbReference type="PROSITE" id="PS50851"/>
    </source>
</evidence>
<keyword evidence="5" id="KW-0808">Transferase</keyword>
<dbReference type="InterPro" id="IPR037006">
    <property type="entry name" value="CheA-like_homodim_sf"/>
</dbReference>
<feature type="domain" description="HPt" evidence="16">
    <location>
        <begin position="921"/>
        <end position="1025"/>
    </location>
</feature>
<evidence type="ECO:0000256" key="11">
    <source>
        <dbReference type="SAM" id="Coils"/>
    </source>
</evidence>
<dbReference type="InterPro" id="IPR001789">
    <property type="entry name" value="Sig_transdc_resp-reg_receiver"/>
</dbReference>
<keyword evidence="4 10" id="KW-0597">Phosphoprotein</keyword>
<reference evidence="17 18" key="1">
    <citation type="submission" date="2019-03" db="EMBL/GenBank/DDBJ databases">
        <title>Genomic Encyclopedia of Type Strains, Phase IV (KMG-IV): sequencing the most valuable type-strain genomes for metagenomic binning, comparative biology and taxonomic classification.</title>
        <authorList>
            <person name="Goeker M."/>
        </authorList>
    </citation>
    <scope>NUCLEOTIDE SEQUENCE [LARGE SCALE GENOMIC DNA]</scope>
    <source>
        <strain evidence="17 18">DSM 25287</strain>
    </source>
</reference>
<dbReference type="Gene3D" id="1.10.287.560">
    <property type="entry name" value="Histidine kinase CheA-like, homodimeric domain"/>
    <property type="match status" value="1"/>
</dbReference>
<comment type="function">
    <text evidence="8">Involved in the transmission of sensory signals from the chemoreceptors to the flagellar motors. CheA is autophosphorylated; it can transfer its phosphate group to either CheB or CheY.</text>
</comment>
<dbReference type="Pfam" id="PF00072">
    <property type="entry name" value="Response_reg"/>
    <property type="match status" value="1"/>
</dbReference>
<dbReference type="InterPro" id="IPR036890">
    <property type="entry name" value="HATPase_C_sf"/>
</dbReference>
<feature type="modified residue" description="Phosphohistidine" evidence="9">
    <location>
        <position position="648"/>
    </location>
</feature>
<dbReference type="PROSITE" id="PS50109">
    <property type="entry name" value="HIS_KIN"/>
    <property type="match status" value="1"/>
</dbReference>
<dbReference type="PANTHER" id="PTHR43395">
    <property type="entry name" value="SENSOR HISTIDINE KINASE CHEA"/>
    <property type="match status" value="1"/>
</dbReference>
<dbReference type="GO" id="GO:0006935">
    <property type="term" value="P:chemotaxis"/>
    <property type="evidence" value="ECO:0007669"/>
    <property type="project" value="InterPro"/>
</dbReference>
<dbReference type="Proteomes" id="UP000295765">
    <property type="component" value="Unassembled WGS sequence"/>
</dbReference>
<gene>
    <name evidence="17" type="ORF">EV699_108148</name>
</gene>
<dbReference type="SUPFAM" id="SSF55874">
    <property type="entry name" value="ATPase domain of HSP90 chaperone/DNA topoisomerase II/histidine kinase"/>
    <property type="match status" value="1"/>
</dbReference>
<proteinExistence type="predicted"/>
<dbReference type="FunFam" id="3.30.565.10:FF:000016">
    <property type="entry name" value="Chemotaxis protein CheA, putative"/>
    <property type="match status" value="1"/>
</dbReference>
<comment type="catalytic activity">
    <reaction evidence="1">
        <text>ATP + protein L-histidine = ADP + protein N-phospho-L-histidine.</text>
        <dbReference type="EC" id="2.7.13.3"/>
    </reaction>
</comment>
<dbReference type="InterPro" id="IPR003594">
    <property type="entry name" value="HATPase_dom"/>
</dbReference>
<dbReference type="SMART" id="SM00073">
    <property type="entry name" value="HPT"/>
    <property type="match status" value="2"/>
</dbReference>
<feature type="domain" description="CheW-like" evidence="15">
    <location>
        <begin position="1397"/>
        <end position="1535"/>
    </location>
</feature>
<keyword evidence="18" id="KW-1185">Reference proteome</keyword>
<dbReference type="InterPro" id="IPR051315">
    <property type="entry name" value="Bact_Chemotaxis_CheA"/>
</dbReference>
<feature type="compositionally biased region" description="Low complexity" evidence="12">
    <location>
        <begin position="757"/>
        <end position="773"/>
    </location>
</feature>
<dbReference type="InterPro" id="IPR005467">
    <property type="entry name" value="His_kinase_dom"/>
</dbReference>
<feature type="modified residue" description="4-aspartylphosphate" evidence="10">
    <location>
        <position position="1608"/>
    </location>
</feature>
<dbReference type="InterPro" id="IPR004105">
    <property type="entry name" value="CheA-like_dim"/>
</dbReference>
<dbReference type="InterPro" id="IPR036061">
    <property type="entry name" value="CheW-like_dom_sf"/>
</dbReference>
<evidence type="ECO:0000256" key="4">
    <source>
        <dbReference type="ARBA" id="ARBA00022553"/>
    </source>
</evidence>
<dbReference type="PROSITE" id="PS50894">
    <property type="entry name" value="HPT"/>
    <property type="match status" value="2"/>
</dbReference>
<dbReference type="InterPro" id="IPR002545">
    <property type="entry name" value="CheW-lke_dom"/>
</dbReference>
<feature type="domain" description="Histidine kinase" evidence="13">
    <location>
        <begin position="1177"/>
        <end position="1395"/>
    </location>
</feature>
<keyword evidence="11" id="KW-0175">Coiled coil</keyword>
<evidence type="ECO:0000259" key="13">
    <source>
        <dbReference type="PROSITE" id="PS50109"/>
    </source>
</evidence>
<dbReference type="InterPro" id="IPR058661">
    <property type="entry name" value="FimL_2nd"/>
</dbReference>
<evidence type="ECO:0000256" key="12">
    <source>
        <dbReference type="SAM" id="MobiDB-lite"/>
    </source>
</evidence>
<sequence length="1685" mass="178014">MSEPRADIAHAEVRAELDATLGRVRSALEAFFAAPTGSASLDGVIAGLRQIQGACAMLEDADSAAQAAELLDLATRIGQQGGLEPAEAREHLLEQVLALGHRLAWQRVGRRPEAPAGEADDDPARALVRSIATGVRPAFQRALLGLLRGPSPGPHLAAIERICTELKAACRSGADYELWWRLQGVAETLAQFGLPPVRAQNLLLRDADRQLRLLAETGAGDADAAGRVDLIRRLEAELTTSATGRMWLTDRVDYHPEAPGSDAGGYVLADPETVRLIAAELAEQLAVCRGALDASSRSAPLGAGQLAEDLALLPQVANVLDLLEAEAPVALARHWLDRLAAAAVSGEAFDEGELMALAADLVLLESSVEHLGTLAFAPPGSVAQDPLADLTAIDTRQARSAVLREAVELLRQARGEVDARLRGEAGDVAWNEAAAHLGRVIGILAVLECGAEQALVTELLATVRALAGAGAVDDTFAGAVADAMVVAEYALEQRAAGQAFADGEIERAREHLVAARRVDVPHLPPPRAEPQPAFAADAIQAPPVPAEEPAAAALDWVPEPPAAPAEHALPTELEVADDAELERLFVAARAAEPAPTAAAAAADIDLDLLEVFLEEAAGEFDSIAGHLARLERRPDDLETLRHVRRAFHTLKGSGRMVGEQVAGEFAWAVENLLNQVLEGRCPSTPVLIATIAEAARALQAWLADPQRAPATRERLRALEARIVELLAAALEAPEAVVPAAPESVAAPEPVPEPVPVPAAAAEEPAAQPVAAPEPVTEQALDRTLGALAGHPAFAPPPAPPPALPSGPEWLEAILLVLDDCQEGSTASREALIQALRPLTGPDFPEAVMRLAAALEAYLVRLRALGRGLDGNDILLCEECAAVFGDLTEGSAVEAEAVDELLDHITRRGQALVVTAPVAAARREADRELATVFIGEAGEILDAAEVTLARWRHDRANPALLNDLRREMHTLKGSSRMAGYTQVGDLAHATESLLDAVSNGTAVASDAIADGLQRALDRFVEMLGVIEGGDAAAAADELIQDLHDLLASGTVRAPAAVPAPRAGAVAVAGGNVESVRVSNRLLDALVNQIGETSIFRARLEQGVSTLRGNLGELRQTVERLRAQLRQLEIETEKQILFRYERGGADGNAEFDPLELDRFSEVQQLSRALAEVADDLGSLQESLLDQTHEMSSLLEQQGKVDKELQQGVLQTRVVRIDSVVPRLRRVVRQAAEDTGKRAELLIEGADAEVERTLLDTMVAPLEHVLRNAVSHGIEPPALRAAAGKPETGTITLNLRREGSEVLITVADDGAGLDFAAIRATAEKRGVLAPGALASEADLAGLLMMPGFSTAREVTQVAGRGVGLDVLAEAVKTLRGAVHVHSRGGQGVTFTIRLPYSLSITQALLVRASGETYAIPLLAVEAVGRLGGRAFRDYLGGHPVEHDYAGDVFPVHSLAVAVGGEPPQPGSIEGRPPVLLFRSADQRAAIQVDAVLGRQEIIVKPVGPQLAAIPGISGATVLGDGQVVLILDMAALLRKLAQQTLLAAEAKVLRRAREGGAGPPVSALVIDDSITMRKVTARFLERHGIQVGLAKDGIDAVARLDQSVPDVVILDIEMPRMDGFELVAHIRNQARLRHLPVIMVTSRTGDKHRERAARLGVNAYLGKPYQERELLATIRAVLGARAAALPSP</sequence>
<dbReference type="CDD" id="cd00088">
    <property type="entry name" value="HPT"/>
    <property type="match status" value="2"/>
</dbReference>
<dbReference type="OrthoDB" id="9803176at2"/>
<evidence type="ECO:0000256" key="5">
    <source>
        <dbReference type="ARBA" id="ARBA00022679"/>
    </source>
</evidence>
<dbReference type="SMART" id="SM00387">
    <property type="entry name" value="HATPase_c"/>
    <property type="match status" value="1"/>
</dbReference>
<evidence type="ECO:0000256" key="9">
    <source>
        <dbReference type="PROSITE-ProRule" id="PRU00110"/>
    </source>
</evidence>
<evidence type="ECO:0000313" key="17">
    <source>
        <dbReference type="EMBL" id="TCO81516.1"/>
    </source>
</evidence>
<dbReference type="InterPro" id="IPR011006">
    <property type="entry name" value="CheY-like_superfamily"/>
</dbReference>
<dbReference type="Pfam" id="PF01627">
    <property type="entry name" value="Hpt"/>
    <property type="match status" value="2"/>
</dbReference>
<dbReference type="EC" id="2.7.13.3" evidence="2"/>